<evidence type="ECO:0000313" key="7">
    <source>
        <dbReference type="Proteomes" id="UP000800094"/>
    </source>
</evidence>
<evidence type="ECO:0000256" key="3">
    <source>
        <dbReference type="ARBA" id="ARBA00023242"/>
    </source>
</evidence>
<feature type="compositionally biased region" description="Polar residues" evidence="4">
    <location>
        <begin position="60"/>
        <end position="70"/>
    </location>
</feature>
<feature type="region of interest" description="Disordered" evidence="4">
    <location>
        <begin position="59"/>
        <end position="255"/>
    </location>
</feature>
<feature type="compositionally biased region" description="Polar residues" evidence="4">
    <location>
        <begin position="81"/>
        <end position="103"/>
    </location>
</feature>
<keyword evidence="2" id="KW-0808">Transferase</keyword>
<dbReference type="GO" id="GO:0008374">
    <property type="term" value="F:O-acyltransferase activity"/>
    <property type="evidence" value="ECO:0007669"/>
    <property type="project" value="TreeGrafter"/>
</dbReference>
<evidence type="ECO:0000256" key="1">
    <source>
        <dbReference type="ARBA" id="ARBA00007274"/>
    </source>
</evidence>
<feature type="compositionally biased region" description="Polar residues" evidence="4">
    <location>
        <begin position="214"/>
        <end position="223"/>
    </location>
</feature>
<dbReference type="Pfam" id="PF12464">
    <property type="entry name" value="Mac"/>
    <property type="match status" value="1"/>
</dbReference>
<dbReference type="Gene3D" id="2.160.10.10">
    <property type="entry name" value="Hexapeptide repeat proteins"/>
    <property type="match status" value="1"/>
</dbReference>
<dbReference type="PANTHER" id="PTHR23416">
    <property type="entry name" value="SIALIC ACID SYNTHASE-RELATED"/>
    <property type="match status" value="1"/>
</dbReference>
<feature type="compositionally biased region" description="Basic and acidic residues" evidence="4">
    <location>
        <begin position="193"/>
        <end position="210"/>
    </location>
</feature>
<dbReference type="AlphaFoldDB" id="A0A6A6J151"/>
<dbReference type="EMBL" id="ML987189">
    <property type="protein sequence ID" value="KAF2256575.1"/>
    <property type="molecule type" value="Genomic_DNA"/>
</dbReference>
<dbReference type="PROSITE" id="PS50048">
    <property type="entry name" value="ZN2_CY6_FUNGAL_2"/>
    <property type="match status" value="1"/>
</dbReference>
<name>A0A6A6J151_9PLEO</name>
<evidence type="ECO:0000313" key="6">
    <source>
        <dbReference type="EMBL" id="KAF2256575.1"/>
    </source>
</evidence>
<feature type="domain" description="Zn(2)-C6 fungal-type" evidence="5">
    <location>
        <begin position="262"/>
        <end position="290"/>
    </location>
</feature>
<dbReference type="InterPro" id="IPR001451">
    <property type="entry name" value="Hexapep"/>
</dbReference>
<evidence type="ECO:0000256" key="2">
    <source>
        <dbReference type="ARBA" id="ARBA00022679"/>
    </source>
</evidence>
<proteinExistence type="inferred from homology"/>
<dbReference type="SUPFAM" id="SSF51161">
    <property type="entry name" value="Trimeric LpxA-like enzymes"/>
    <property type="match status" value="1"/>
</dbReference>
<dbReference type="SUPFAM" id="SSF57701">
    <property type="entry name" value="Zn2/Cys6 DNA-binding domain"/>
    <property type="match status" value="1"/>
</dbReference>
<dbReference type="InterPro" id="IPR001138">
    <property type="entry name" value="Zn2Cys6_DnaBD"/>
</dbReference>
<evidence type="ECO:0000256" key="4">
    <source>
        <dbReference type="SAM" id="MobiDB-lite"/>
    </source>
</evidence>
<dbReference type="InterPro" id="IPR051159">
    <property type="entry name" value="Hexapeptide_acetyltransf"/>
</dbReference>
<reference evidence="6" key="1">
    <citation type="journal article" date="2020" name="Stud. Mycol.">
        <title>101 Dothideomycetes genomes: a test case for predicting lifestyles and emergence of pathogens.</title>
        <authorList>
            <person name="Haridas S."/>
            <person name="Albert R."/>
            <person name="Binder M."/>
            <person name="Bloem J."/>
            <person name="Labutti K."/>
            <person name="Salamov A."/>
            <person name="Andreopoulos B."/>
            <person name="Baker S."/>
            <person name="Barry K."/>
            <person name="Bills G."/>
            <person name="Bluhm B."/>
            <person name="Cannon C."/>
            <person name="Castanera R."/>
            <person name="Culley D."/>
            <person name="Daum C."/>
            <person name="Ezra D."/>
            <person name="Gonzalez J."/>
            <person name="Henrissat B."/>
            <person name="Kuo A."/>
            <person name="Liang C."/>
            <person name="Lipzen A."/>
            <person name="Lutzoni F."/>
            <person name="Magnuson J."/>
            <person name="Mondo S."/>
            <person name="Nolan M."/>
            <person name="Ohm R."/>
            <person name="Pangilinan J."/>
            <person name="Park H.-J."/>
            <person name="Ramirez L."/>
            <person name="Alfaro M."/>
            <person name="Sun H."/>
            <person name="Tritt A."/>
            <person name="Yoshinaga Y."/>
            <person name="Zwiers L.-H."/>
            <person name="Turgeon B."/>
            <person name="Goodwin S."/>
            <person name="Spatafora J."/>
            <person name="Crous P."/>
            <person name="Grigoriev I."/>
        </authorList>
    </citation>
    <scope>NUCLEOTIDE SEQUENCE</scope>
    <source>
        <strain evidence="6">CBS 122368</strain>
    </source>
</reference>
<comment type="similarity">
    <text evidence="1">Belongs to the transferase hexapeptide repeat family.</text>
</comment>
<feature type="compositionally biased region" description="Polar residues" evidence="4">
    <location>
        <begin position="30"/>
        <end position="47"/>
    </location>
</feature>
<dbReference type="RefSeq" id="XP_033691579.1">
    <property type="nucleotide sequence ID" value="XM_033832525.1"/>
</dbReference>
<feature type="region of interest" description="Disordered" evidence="4">
    <location>
        <begin position="327"/>
        <end position="423"/>
    </location>
</feature>
<feature type="region of interest" description="Disordered" evidence="4">
    <location>
        <begin position="446"/>
        <end position="486"/>
    </location>
</feature>
<feature type="compositionally biased region" description="Basic and acidic residues" evidence="4">
    <location>
        <begin position="172"/>
        <end position="183"/>
    </location>
</feature>
<dbReference type="Proteomes" id="UP000800094">
    <property type="component" value="Unassembled WGS sequence"/>
</dbReference>
<dbReference type="SMART" id="SM00066">
    <property type="entry name" value="GAL4"/>
    <property type="match status" value="1"/>
</dbReference>
<keyword evidence="7" id="KW-1185">Reference proteome</keyword>
<sequence length="689" mass="76224">MPSVVHAPLINTTGFMFREKTTESVSAFTAVNGRTSPPTPRNLNGMNGMSADSIHVRTLSRPTPEQTQDQKVPLPGRDHWNSTPRVSENGYPNGQHSVSPSLSDQDRSPRSPGKRKRSSSVEDDRSYPSPDDSSVSRQRLDSYASVGRDDSPNTAVQAQQLAMDHSQPRARPVMDRPESERPWDPSQATSHHGYQETQRREPRLTEHPQEGMHPNSTSQSQASAVDASNGLERSNTTEITRAGVQVDPKKRKRQFANRTKTGCGTCRRRKKKCDEAKPECNNCQRGGFICEGYANKVPWPKNGAQKPHPPLQAKDRFSVDPAQLYHSHGTNRESYHDTNTANGADGGRGRPIVVEEHDRQPARNGWGTSWSEARASYPPEQHQPPEYTQPPPTSSHGRPPSNDHHVPHPTQAPPPPRQHNPRIYHHTPQTMREVVNTSPIATAEAALHHQPQQHQQLMAPPTAGPPALPPAHYAPPPPRPPRSEKEKMLNSEPFMPFSQQLVEEREKCKGALYRYNCTSNERVEIARDEVDRHFRSILAAKWVLPPRGSEPSVSAHLGREVCVDPPFMCDYGYNLSIADRVDIGTGCTFLDSARITIGRDTTIGANVTIETQKTPTDSKIPKGSRRTAIAHSVHIGEEVFIGANCTILAGVKIGRGAIIHPGSVVVRDIPPHCVARGNPAEVRSVNWDD</sequence>
<protein>
    <recommendedName>
        <fullName evidence="5">Zn(2)-C6 fungal-type domain-containing protein</fullName>
    </recommendedName>
</protein>
<dbReference type="InterPro" id="IPR024688">
    <property type="entry name" value="Mac_dom"/>
</dbReference>
<evidence type="ECO:0000259" key="5">
    <source>
        <dbReference type="PROSITE" id="PS50048"/>
    </source>
</evidence>
<dbReference type="PROSITE" id="PS00463">
    <property type="entry name" value="ZN2_CY6_FUNGAL_1"/>
    <property type="match status" value="1"/>
</dbReference>
<organism evidence="6 7">
    <name type="scientific">Trematosphaeria pertusa</name>
    <dbReference type="NCBI Taxonomy" id="390896"/>
    <lineage>
        <taxon>Eukaryota</taxon>
        <taxon>Fungi</taxon>
        <taxon>Dikarya</taxon>
        <taxon>Ascomycota</taxon>
        <taxon>Pezizomycotina</taxon>
        <taxon>Dothideomycetes</taxon>
        <taxon>Pleosporomycetidae</taxon>
        <taxon>Pleosporales</taxon>
        <taxon>Massarineae</taxon>
        <taxon>Trematosphaeriaceae</taxon>
        <taxon>Trematosphaeria</taxon>
    </lineage>
</organism>
<accession>A0A6A6J151</accession>
<dbReference type="Gene3D" id="4.10.240.10">
    <property type="entry name" value="Zn(2)-C6 fungal-type DNA-binding domain"/>
    <property type="match status" value="1"/>
</dbReference>
<dbReference type="GO" id="GO:0016407">
    <property type="term" value="F:acetyltransferase activity"/>
    <property type="evidence" value="ECO:0007669"/>
    <property type="project" value="InterPro"/>
</dbReference>
<dbReference type="SMART" id="SM01266">
    <property type="entry name" value="Mac"/>
    <property type="match status" value="1"/>
</dbReference>
<dbReference type="InterPro" id="IPR036864">
    <property type="entry name" value="Zn2-C6_fun-type_DNA-bd_sf"/>
</dbReference>
<dbReference type="Pfam" id="PF00172">
    <property type="entry name" value="Zn_clus"/>
    <property type="match status" value="1"/>
</dbReference>
<feature type="compositionally biased region" description="Low complexity" evidence="4">
    <location>
        <begin position="127"/>
        <end position="137"/>
    </location>
</feature>
<dbReference type="PANTHER" id="PTHR23416:SF76">
    <property type="entry name" value="ZN(II)2CYS6 TRANSCRIPTION FACTOR (EUROFUNG)"/>
    <property type="match status" value="1"/>
</dbReference>
<dbReference type="InterPro" id="IPR011004">
    <property type="entry name" value="Trimer_LpxA-like_sf"/>
</dbReference>
<dbReference type="Pfam" id="PF00132">
    <property type="entry name" value="Hexapep"/>
    <property type="match status" value="1"/>
</dbReference>
<dbReference type="GO" id="GO:0008270">
    <property type="term" value="F:zinc ion binding"/>
    <property type="evidence" value="ECO:0007669"/>
    <property type="project" value="InterPro"/>
</dbReference>
<gene>
    <name evidence="6" type="ORF">BU26DRAFT_558026</name>
</gene>
<feature type="compositionally biased region" description="Low complexity" evidence="4">
    <location>
        <begin position="448"/>
        <end position="461"/>
    </location>
</feature>
<dbReference type="GO" id="GO:0000981">
    <property type="term" value="F:DNA-binding transcription factor activity, RNA polymerase II-specific"/>
    <property type="evidence" value="ECO:0007669"/>
    <property type="project" value="InterPro"/>
</dbReference>
<feature type="region of interest" description="Disordered" evidence="4">
    <location>
        <begin position="30"/>
        <end position="49"/>
    </location>
</feature>
<dbReference type="CDD" id="cd00067">
    <property type="entry name" value="GAL4"/>
    <property type="match status" value="1"/>
</dbReference>
<dbReference type="OrthoDB" id="25818at2759"/>
<dbReference type="GeneID" id="54585855"/>
<feature type="compositionally biased region" description="Pro residues" evidence="4">
    <location>
        <begin position="462"/>
        <end position="480"/>
    </location>
</feature>
<keyword evidence="3" id="KW-0539">Nucleus</keyword>